<evidence type="ECO:0000313" key="2">
    <source>
        <dbReference type="Proteomes" id="UP000827092"/>
    </source>
</evidence>
<dbReference type="Proteomes" id="UP000827092">
    <property type="component" value="Unassembled WGS sequence"/>
</dbReference>
<sequence>MFGGRKLLEGCGHRNRGHNGPAFPFLRVLAGVDGASSEPGLRWSHFEFNFETEKERKIERLNTRSRREKDRTKSKIALANDAIKERVWRFSTSGLYH</sequence>
<evidence type="ECO:0000313" key="1">
    <source>
        <dbReference type="EMBL" id="KAG8180168.1"/>
    </source>
</evidence>
<proteinExistence type="predicted"/>
<gene>
    <name evidence="1" type="ORF">JTE90_020466</name>
</gene>
<accession>A0AAV6U8K1</accession>
<comment type="caution">
    <text evidence="1">The sequence shown here is derived from an EMBL/GenBank/DDBJ whole genome shotgun (WGS) entry which is preliminary data.</text>
</comment>
<reference evidence="1 2" key="1">
    <citation type="journal article" date="2022" name="Nat. Ecol. Evol.">
        <title>A masculinizing supergene underlies an exaggerated male reproductive morph in a spider.</title>
        <authorList>
            <person name="Hendrickx F."/>
            <person name="De Corte Z."/>
            <person name="Sonet G."/>
            <person name="Van Belleghem S.M."/>
            <person name="Kostlbacher S."/>
            <person name="Vangestel C."/>
        </authorList>
    </citation>
    <scope>NUCLEOTIDE SEQUENCE [LARGE SCALE GENOMIC DNA]</scope>
    <source>
        <strain evidence="1">W744_W776</strain>
    </source>
</reference>
<dbReference type="EMBL" id="JAFNEN010000579">
    <property type="protein sequence ID" value="KAG8180168.1"/>
    <property type="molecule type" value="Genomic_DNA"/>
</dbReference>
<name>A0AAV6U8K1_9ARAC</name>
<organism evidence="1 2">
    <name type="scientific">Oedothorax gibbosus</name>
    <dbReference type="NCBI Taxonomy" id="931172"/>
    <lineage>
        <taxon>Eukaryota</taxon>
        <taxon>Metazoa</taxon>
        <taxon>Ecdysozoa</taxon>
        <taxon>Arthropoda</taxon>
        <taxon>Chelicerata</taxon>
        <taxon>Arachnida</taxon>
        <taxon>Araneae</taxon>
        <taxon>Araneomorphae</taxon>
        <taxon>Entelegynae</taxon>
        <taxon>Araneoidea</taxon>
        <taxon>Linyphiidae</taxon>
        <taxon>Erigoninae</taxon>
        <taxon>Oedothorax</taxon>
    </lineage>
</organism>
<keyword evidence="2" id="KW-1185">Reference proteome</keyword>
<protein>
    <submittedName>
        <fullName evidence="1">Uncharacterized protein</fullName>
    </submittedName>
</protein>
<dbReference type="AlphaFoldDB" id="A0AAV6U8K1"/>